<dbReference type="Proteomes" id="UP000092600">
    <property type="component" value="Unassembled WGS sequence"/>
</dbReference>
<dbReference type="STRING" id="4615.A0A199W8V8"/>
<dbReference type="GO" id="GO:0009733">
    <property type="term" value="P:response to auxin"/>
    <property type="evidence" value="ECO:0007669"/>
    <property type="project" value="InterPro"/>
</dbReference>
<dbReference type="InterPro" id="IPR003676">
    <property type="entry name" value="SAUR_fam"/>
</dbReference>
<name>A0A199W8V8_ANACO</name>
<protein>
    <submittedName>
        <fullName evidence="2">Uncharacterized protein</fullName>
    </submittedName>
</protein>
<proteinExistence type="inferred from homology"/>
<reference evidence="2 3" key="1">
    <citation type="journal article" date="2016" name="DNA Res.">
        <title>The draft genome of MD-2 pineapple using hybrid error correction of long reads.</title>
        <authorList>
            <person name="Redwan R.M."/>
            <person name="Saidin A."/>
            <person name="Kumar S.V."/>
        </authorList>
    </citation>
    <scope>NUCLEOTIDE SEQUENCE [LARGE SCALE GENOMIC DNA]</scope>
    <source>
        <strain evidence="3">cv. MD2</strain>
        <tissue evidence="2">Leaf</tissue>
    </source>
</reference>
<comment type="caution">
    <text evidence="2">The sequence shown here is derived from an EMBL/GenBank/DDBJ whole genome shotgun (WGS) entry which is preliminary data.</text>
</comment>
<evidence type="ECO:0000313" key="3">
    <source>
        <dbReference type="Proteomes" id="UP000092600"/>
    </source>
</evidence>
<gene>
    <name evidence="2" type="ORF">ACMD2_22328</name>
</gene>
<evidence type="ECO:0000256" key="1">
    <source>
        <dbReference type="ARBA" id="ARBA00006974"/>
    </source>
</evidence>
<sequence>MWQQRLQEPKFDALSVANEHLDVVPCRPHPVYVDKSRYRYLVSFDLIGHPLFRILVERSGGGEGMSSAVIDGYEQRLEEPKFDALSVVNEHLDAMPCRPHPVYVDKSRCRYLVSSDLIGHPLFRILIECLGGGKEMSSAVIDGYEVVLLEHLLRMLRNGDVHPENQIVDILTKRLTSENFTMILKQLGMREIGRRMLR</sequence>
<dbReference type="EMBL" id="LSRQ01000029">
    <property type="protein sequence ID" value="OAY85902.1"/>
    <property type="molecule type" value="Genomic_DNA"/>
</dbReference>
<dbReference type="Pfam" id="PF02519">
    <property type="entry name" value="Auxin_inducible"/>
    <property type="match status" value="2"/>
</dbReference>
<accession>A0A199W8V8</accession>
<organism evidence="2 3">
    <name type="scientific">Ananas comosus</name>
    <name type="common">Pineapple</name>
    <name type="synonym">Ananas ananas</name>
    <dbReference type="NCBI Taxonomy" id="4615"/>
    <lineage>
        <taxon>Eukaryota</taxon>
        <taxon>Viridiplantae</taxon>
        <taxon>Streptophyta</taxon>
        <taxon>Embryophyta</taxon>
        <taxon>Tracheophyta</taxon>
        <taxon>Spermatophyta</taxon>
        <taxon>Magnoliopsida</taxon>
        <taxon>Liliopsida</taxon>
        <taxon>Poales</taxon>
        <taxon>Bromeliaceae</taxon>
        <taxon>Bromelioideae</taxon>
        <taxon>Ananas</taxon>
    </lineage>
</organism>
<dbReference type="AlphaFoldDB" id="A0A199W8V8"/>
<evidence type="ECO:0000313" key="2">
    <source>
        <dbReference type="EMBL" id="OAY85902.1"/>
    </source>
</evidence>
<feature type="non-terminal residue" evidence="2">
    <location>
        <position position="198"/>
    </location>
</feature>
<comment type="similarity">
    <text evidence="1">Belongs to the ARG7 family.</text>
</comment>